<evidence type="ECO:0000313" key="22">
    <source>
        <dbReference type="Proteomes" id="UP000736335"/>
    </source>
</evidence>
<evidence type="ECO:0000259" key="19">
    <source>
        <dbReference type="Pfam" id="PF22250"/>
    </source>
</evidence>
<dbReference type="AlphaFoldDB" id="A0A9P6L5X0"/>
<name>A0A9P6L5X0_9AGAM</name>
<feature type="domain" description="Vacuolar membrane protease C-terminal" evidence="19">
    <location>
        <begin position="726"/>
        <end position="975"/>
    </location>
</feature>
<evidence type="ECO:0000256" key="8">
    <source>
        <dbReference type="ARBA" id="ARBA00022723"/>
    </source>
</evidence>
<feature type="transmembrane region" description="Helical" evidence="17">
    <location>
        <begin position="698"/>
        <end position="719"/>
    </location>
</feature>
<evidence type="ECO:0000256" key="11">
    <source>
        <dbReference type="ARBA" id="ARBA00022989"/>
    </source>
</evidence>
<dbReference type="GO" id="GO:0006508">
    <property type="term" value="P:proteolysis"/>
    <property type="evidence" value="ECO:0007669"/>
    <property type="project" value="UniProtKB-KW"/>
</dbReference>
<evidence type="ECO:0000256" key="10">
    <source>
        <dbReference type="ARBA" id="ARBA00022833"/>
    </source>
</evidence>
<dbReference type="InterPro" id="IPR048024">
    <property type="entry name" value="Fxna-like_M28_dom"/>
</dbReference>
<feature type="compositionally biased region" description="Acidic residues" evidence="16">
    <location>
        <begin position="570"/>
        <end position="582"/>
    </location>
</feature>
<keyword evidence="13 17" id="KW-0472">Membrane</keyword>
<dbReference type="EC" id="3.4.-.-" evidence="15"/>
<organism evidence="21 22">
    <name type="scientific">Thelephora terrestris</name>
    <dbReference type="NCBI Taxonomy" id="56493"/>
    <lineage>
        <taxon>Eukaryota</taxon>
        <taxon>Fungi</taxon>
        <taxon>Dikarya</taxon>
        <taxon>Basidiomycota</taxon>
        <taxon>Agaricomycotina</taxon>
        <taxon>Agaricomycetes</taxon>
        <taxon>Thelephorales</taxon>
        <taxon>Thelephoraceae</taxon>
        <taxon>Thelephora</taxon>
    </lineage>
</organism>
<dbReference type="GO" id="GO:0008235">
    <property type="term" value="F:metalloexopeptidase activity"/>
    <property type="evidence" value="ECO:0007669"/>
    <property type="project" value="InterPro"/>
</dbReference>
<evidence type="ECO:0000256" key="14">
    <source>
        <dbReference type="ARBA" id="ARBA00023180"/>
    </source>
</evidence>
<evidence type="ECO:0000256" key="9">
    <source>
        <dbReference type="ARBA" id="ARBA00022801"/>
    </source>
</evidence>
<feature type="transmembrane region" description="Helical" evidence="17">
    <location>
        <begin position="670"/>
        <end position="692"/>
    </location>
</feature>
<keyword evidence="12" id="KW-0482">Metalloprotease</keyword>
<proteinExistence type="inferred from homology"/>
<keyword evidence="9 15" id="KW-0378">Hydrolase</keyword>
<dbReference type="InterPro" id="IPR053976">
    <property type="entry name" value="PFF1_TM"/>
</dbReference>
<evidence type="ECO:0000259" key="18">
    <source>
        <dbReference type="Pfam" id="PF04389"/>
    </source>
</evidence>
<evidence type="ECO:0000256" key="2">
    <source>
        <dbReference type="ARBA" id="ARBA00003273"/>
    </source>
</evidence>
<dbReference type="SUPFAM" id="SSF53187">
    <property type="entry name" value="Zn-dependent exopeptidases"/>
    <property type="match status" value="1"/>
</dbReference>
<dbReference type="InterPro" id="IPR007484">
    <property type="entry name" value="Peptidase_M28"/>
</dbReference>
<feature type="transmembrane region" description="Helical" evidence="17">
    <location>
        <begin position="434"/>
        <end position="455"/>
    </location>
</feature>
<keyword evidence="22" id="KW-1185">Reference proteome</keyword>
<dbReference type="Pfam" id="PF22250">
    <property type="entry name" value="PFF1_C"/>
    <property type="match status" value="1"/>
</dbReference>
<keyword evidence="14" id="KW-0325">Glycoprotein</keyword>
<dbReference type="GO" id="GO:0046872">
    <property type="term" value="F:metal ion binding"/>
    <property type="evidence" value="ECO:0007669"/>
    <property type="project" value="UniProtKB-KW"/>
</dbReference>
<evidence type="ECO:0000256" key="4">
    <source>
        <dbReference type="ARBA" id="ARBA00010918"/>
    </source>
</evidence>
<comment type="function">
    <text evidence="2">May be involved in vacuolar sorting and osmoregulation.</text>
</comment>
<evidence type="ECO:0000256" key="5">
    <source>
        <dbReference type="ARBA" id="ARBA00022554"/>
    </source>
</evidence>
<evidence type="ECO:0000313" key="21">
    <source>
        <dbReference type="EMBL" id="KAF9783990.1"/>
    </source>
</evidence>
<dbReference type="EMBL" id="WIUZ02000009">
    <property type="protein sequence ID" value="KAF9783990.1"/>
    <property type="molecule type" value="Genomic_DNA"/>
</dbReference>
<accession>A0A9P6L5X0</accession>
<dbReference type="InterPro" id="IPR045175">
    <property type="entry name" value="M28_fam"/>
</dbReference>
<comment type="similarity">
    <text evidence="4 15">Belongs to the peptidase M28 family.</text>
</comment>
<keyword evidence="11 17" id="KW-1133">Transmembrane helix</keyword>
<evidence type="ECO:0000256" key="15">
    <source>
        <dbReference type="RuleBase" id="RU361240"/>
    </source>
</evidence>
<feature type="transmembrane region" description="Helical" evidence="17">
    <location>
        <begin position="633"/>
        <end position="658"/>
    </location>
</feature>
<dbReference type="InterPro" id="IPR053975">
    <property type="entry name" value="PFF1_C"/>
</dbReference>
<evidence type="ECO:0000256" key="16">
    <source>
        <dbReference type="SAM" id="MobiDB-lite"/>
    </source>
</evidence>
<feature type="region of interest" description="Disordered" evidence="16">
    <location>
        <begin position="564"/>
        <end position="591"/>
    </location>
</feature>
<keyword evidence="8 15" id="KW-0479">Metal-binding</keyword>
<dbReference type="OrthoDB" id="76293at2759"/>
<reference evidence="21" key="2">
    <citation type="submission" date="2020-11" db="EMBL/GenBank/DDBJ databases">
        <authorList>
            <consortium name="DOE Joint Genome Institute"/>
            <person name="Kuo A."/>
            <person name="Miyauchi S."/>
            <person name="Kiss E."/>
            <person name="Drula E."/>
            <person name="Kohler A."/>
            <person name="Sanchez-Garcia M."/>
            <person name="Andreopoulos B."/>
            <person name="Barry K.W."/>
            <person name="Bonito G."/>
            <person name="Buee M."/>
            <person name="Carver A."/>
            <person name="Chen C."/>
            <person name="Cichocki N."/>
            <person name="Clum A."/>
            <person name="Culley D."/>
            <person name="Crous P.W."/>
            <person name="Fauchery L."/>
            <person name="Girlanda M."/>
            <person name="Hayes R."/>
            <person name="Keri Z."/>
            <person name="Labutti K."/>
            <person name="Lipzen A."/>
            <person name="Lombard V."/>
            <person name="Magnuson J."/>
            <person name="Maillard F."/>
            <person name="Morin E."/>
            <person name="Murat C."/>
            <person name="Nolan M."/>
            <person name="Ohm R."/>
            <person name="Pangilinan J."/>
            <person name="Pereira M."/>
            <person name="Perotto S."/>
            <person name="Peter M."/>
            <person name="Riley R."/>
            <person name="Sitrit Y."/>
            <person name="Stielow B."/>
            <person name="Szollosi G."/>
            <person name="Zifcakova L."/>
            <person name="Stursova M."/>
            <person name="Spatafora J.W."/>
            <person name="Tedersoo L."/>
            <person name="Vaario L.-M."/>
            <person name="Yamada A."/>
            <person name="Yan M."/>
            <person name="Wang P."/>
            <person name="Xu J."/>
            <person name="Bruns T."/>
            <person name="Baldrian P."/>
            <person name="Vilgalys R."/>
            <person name="Henrissat B."/>
            <person name="Grigoriev I.V."/>
            <person name="Hibbett D."/>
            <person name="Nagy L.G."/>
            <person name="Martin F.M."/>
        </authorList>
    </citation>
    <scope>NUCLEOTIDE SEQUENCE</scope>
    <source>
        <strain evidence="21">UH-Tt-Lm1</strain>
    </source>
</reference>
<dbReference type="PANTHER" id="PTHR12147:SF58">
    <property type="entry name" value="VACUOLAR MEMBRANE PROTEASE"/>
    <property type="match status" value="1"/>
</dbReference>
<feature type="transmembrane region" description="Helical" evidence="17">
    <location>
        <begin position="400"/>
        <end position="422"/>
    </location>
</feature>
<sequence length="981" mass="107238">MGKIIDTILSPLAFSRYPVSILALLLYGVVFSSVLFSDSLPKADSSKDFDQAVTDLSKITARPHPYLSHANDHVRSYLLSRIKSIASDFEVIDDINSTVVYSSPGAGVYFEGTNILVKVPGSEKHESNAVLFSAHYDSVSTAPGATDNGIGAVAALHFLEYLANMPRSKRPPRTAIFNLNNNEEDGLYGAHAFMVHPWARLTTTFLNLDGAGAGGRPMLFRTTGLSPTEAFLKGQPNSGYSHANVISQDSFNRGVIKSGTDWQVYRDTMDGVDLAFYKNRALYHTKFDSLTYAEGGRRSLHAMIQAVRHGGLEMLGAPITRQGRKDPVYFDVLGRYNYIWEMNTVFVVNVVALVVFPVFLISCSVIYLFVASGIGTDWLSREDVGVLTRVWRGIKVCLGVSQFVIAIAVVALLEAALVFGFLRLNPYVVHSQAPLVFVSTLSLAYLSVVFPIAAIKGAGITSTRSKNISLISLYIFTWALLVIYTSVLRGQKIGGLYWTTIWNFLAFLSVLITFAQSIVGLSYRGHNPTVYEEVSQDVEESVQSASSPTRKYVRGIEHVPGSGRAYVEASDNEDDGGDEDDGGVTRETDPTEITPLMHQHRRYGPDGRVVVDAVDDPECPTTQVSQGDETAWWVAQMILGVPIPALLLYEIAVLLLGALPQTLVDGSSAITVYGALAILSTLVFLPITPFAHKLHGRLNFLVIVIFIATTLYCFFTHPFTQVAPTKVRFIQHVHLGTQAIHPLTEQSPTSGLTHTSGPHYKDEVTSVITSLIGLSKYVEKVISELPSSHGQDITCEKTPFGLTNCTWSVDDEWIPSPGGKASSDWVAGGIKRVDGKPSQATIHVRGSNTRGCRIYFDQPIYDYKVRALDGDHWDGTQQDGYEVPPEGITKLLLWSRTWDRDFEVRVTFGSEGADLAPPLSGTLACEYSEYVSGIAGAGGAGKLEEAGRIPAFEEVLRFLPKWAVVTKASDGLVEVSRSFSL</sequence>
<dbReference type="Pfam" id="PF04389">
    <property type="entry name" value="Peptidase_M28"/>
    <property type="match status" value="1"/>
</dbReference>
<dbReference type="GO" id="GO:0005774">
    <property type="term" value="C:vacuolar membrane"/>
    <property type="evidence" value="ECO:0007669"/>
    <property type="project" value="UniProtKB-SubCell"/>
</dbReference>
<evidence type="ECO:0000256" key="6">
    <source>
        <dbReference type="ARBA" id="ARBA00022670"/>
    </source>
</evidence>
<dbReference type="Gene3D" id="3.40.630.10">
    <property type="entry name" value="Zn peptidases"/>
    <property type="match status" value="1"/>
</dbReference>
<protein>
    <recommendedName>
        <fullName evidence="15">Peptide hydrolase</fullName>
        <ecNumber evidence="15">3.4.-.-</ecNumber>
    </recommendedName>
</protein>
<feature type="transmembrane region" description="Helical" evidence="17">
    <location>
        <begin position="467"/>
        <end position="488"/>
    </location>
</feature>
<dbReference type="PANTHER" id="PTHR12147">
    <property type="entry name" value="METALLOPEPTIDASE M28 FAMILY MEMBER"/>
    <property type="match status" value="1"/>
</dbReference>
<comment type="subcellular location">
    <subcellularLocation>
        <location evidence="3">Vacuole membrane</location>
        <topology evidence="3">Multi-pass membrane protein</topology>
    </subcellularLocation>
</comment>
<dbReference type="CDD" id="cd03875">
    <property type="entry name" value="M28_Fxna_like"/>
    <property type="match status" value="1"/>
</dbReference>
<feature type="domain" description="Vacuolar membrane protease transmembrane" evidence="20">
    <location>
        <begin position="403"/>
        <end position="694"/>
    </location>
</feature>
<evidence type="ECO:0000256" key="3">
    <source>
        <dbReference type="ARBA" id="ARBA00004128"/>
    </source>
</evidence>
<gene>
    <name evidence="21" type="ORF">BJ322DRAFT_1125502</name>
</gene>
<reference evidence="21" key="1">
    <citation type="journal article" date="2020" name="Nat. Commun.">
        <title>Large-scale genome sequencing of mycorrhizal fungi provides insights into the early evolution of symbiotic traits.</title>
        <authorList>
            <person name="Miyauchi S."/>
            <person name="Kiss E."/>
            <person name="Kuo A."/>
            <person name="Drula E."/>
            <person name="Kohler A."/>
            <person name="Sanchez-Garcia M."/>
            <person name="Morin E."/>
            <person name="Andreopoulos B."/>
            <person name="Barry K.W."/>
            <person name="Bonito G."/>
            <person name="Buee M."/>
            <person name="Carver A."/>
            <person name="Chen C."/>
            <person name="Cichocki N."/>
            <person name="Clum A."/>
            <person name="Culley D."/>
            <person name="Crous P.W."/>
            <person name="Fauchery L."/>
            <person name="Girlanda M."/>
            <person name="Hayes R.D."/>
            <person name="Keri Z."/>
            <person name="LaButti K."/>
            <person name="Lipzen A."/>
            <person name="Lombard V."/>
            <person name="Magnuson J."/>
            <person name="Maillard F."/>
            <person name="Murat C."/>
            <person name="Nolan M."/>
            <person name="Ohm R.A."/>
            <person name="Pangilinan J."/>
            <person name="Pereira M.F."/>
            <person name="Perotto S."/>
            <person name="Peter M."/>
            <person name="Pfister S."/>
            <person name="Riley R."/>
            <person name="Sitrit Y."/>
            <person name="Stielow J.B."/>
            <person name="Szollosi G."/>
            <person name="Zifcakova L."/>
            <person name="Stursova M."/>
            <person name="Spatafora J.W."/>
            <person name="Tedersoo L."/>
            <person name="Vaario L.M."/>
            <person name="Yamada A."/>
            <person name="Yan M."/>
            <person name="Wang P."/>
            <person name="Xu J."/>
            <person name="Bruns T."/>
            <person name="Baldrian P."/>
            <person name="Vilgalys R."/>
            <person name="Dunand C."/>
            <person name="Henrissat B."/>
            <person name="Grigoriev I.V."/>
            <person name="Hibbett D."/>
            <person name="Nagy L.G."/>
            <person name="Martin F.M."/>
        </authorList>
    </citation>
    <scope>NUCLEOTIDE SEQUENCE</scope>
    <source>
        <strain evidence="21">UH-Tt-Lm1</strain>
    </source>
</reference>
<evidence type="ECO:0000259" key="20">
    <source>
        <dbReference type="Pfam" id="PF22251"/>
    </source>
</evidence>
<dbReference type="Pfam" id="PF22251">
    <property type="entry name" value="PFF1_TM"/>
    <property type="match status" value="1"/>
</dbReference>
<dbReference type="Proteomes" id="UP000736335">
    <property type="component" value="Unassembled WGS sequence"/>
</dbReference>
<feature type="transmembrane region" description="Helical" evidence="17">
    <location>
        <begin position="17"/>
        <end position="37"/>
    </location>
</feature>
<keyword evidence="5" id="KW-0926">Vacuole</keyword>
<evidence type="ECO:0000256" key="17">
    <source>
        <dbReference type="SAM" id="Phobius"/>
    </source>
</evidence>
<keyword evidence="6 15" id="KW-0645">Protease</keyword>
<evidence type="ECO:0000256" key="1">
    <source>
        <dbReference type="ARBA" id="ARBA00001947"/>
    </source>
</evidence>
<feature type="domain" description="Peptidase M28" evidence="18">
    <location>
        <begin position="114"/>
        <end position="294"/>
    </location>
</feature>
<evidence type="ECO:0000256" key="13">
    <source>
        <dbReference type="ARBA" id="ARBA00023136"/>
    </source>
</evidence>
<keyword evidence="7 17" id="KW-0812">Transmembrane</keyword>
<keyword evidence="10 15" id="KW-0862">Zinc</keyword>
<evidence type="ECO:0000256" key="12">
    <source>
        <dbReference type="ARBA" id="ARBA00023049"/>
    </source>
</evidence>
<comment type="cofactor">
    <cofactor evidence="1">
        <name>Zn(2+)</name>
        <dbReference type="ChEBI" id="CHEBI:29105"/>
    </cofactor>
</comment>
<feature type="transmembrane region" description="Helical" evidence="17">
    <location>
        <begin position="500"/>
        <end position="523"/>
    </location>
</feature>
<feature type="transmembrane region" description="Helical" evidence="17">
    <location>
        <begin position="345"/>
        <end position="370"/>
    </location>
</feature>
<evidence type="ECO:0000256" key="7">
    <source>
        <dbReference type="ARBA" id="ARBA00022692"/>
    </source>
</evidence>
<comment type="caution">
    <text evidence="21">The sequence shown here is derived from an EMBL/GenBank/DDBJ whole genome shotgun (WGS) entry which is preliminary data.</text>
</comment>